<dbReference type="EMBL" id="JAUJFL010000002">
    <property type="protein sequence ID" value="KAK2609392.1"/>
    <property type="molecule type" value="Genomic_DNA"/>
</dbReference>
<feature type="domain" description="BTB" evidence="2">
    <location>
        <begin position="40"/>
        <end position="107"/>
    </location>
</feature>
<sequence length="128" mass="14169">MSVNNGDDQEATPAKRQKLGDGRFGFRSNDMELLRTGSFSDAQVIAGNRVWKVHKSIVCLRSGFMHQVLAGPFKQGQAAIVRIDVCTEKQLDLVLEFIYSRSIEATEHLSLADCVELSMLGNVLLSKN</sequence>
<dbReference type="Proteomes" id="UP001265746">
    <property type="component" value="Unassembled WGS sequence"/>
</dbReference>
<gene>
    <name evidence="3" type="ORF">N8I77_002889</name>
</gene>
<dbReference type="SUPFAM" id="SSF54695">
    <property type="entry name" value="POZ domain"/>
    <property type="match status" value="1"/>
</dbReference>
<dbReference type="CDD" id="cd18186">
    <property type="entry name" value="BTB_POZ_ZBTB_KLHL-like"/>
    <property type="match status" value="1"/>
</dbReference>
<name>A0AAD9SHS1_PHOAM</name>
<dbReference type="Gene3D" id="3.30.710.10">
    <property type="entry name" value="Potassium Channel Kv1.1, Chain A"/>
    <property type="match status" value="1"/>
</dbReference>
<dbReference type="AlphaFoldDB" id="A0AAD9SHS1"/>
<evidence type="ECO:0000256" key="1">
    <source>
        <dbReference type="SAM" id="MobiDB-lite"/>
    </source>
</evidence>
<protein>
    <recommendedName>
        <fullName evidence="2">BTB domain-containing protein</fullName>
    </recommendedName>
</protein>
<dbReference type="InterPro" id="IPR000210">
    <property type="entry name" value="BTB/POZ_dom"/>
</dbReference>
<feature type="region of interest" description="Disordered" evidence="1">
    <location>
        <begin position="1"/>
        <end position="23"/>
    </location>
</feature>
<reference evidence="3" key="1">
    <citation type="submission" date="2023-06" db="EMBL/GenBank/DDBJ databases">
        <authorList>
            <person name="Noh H."/>
        </authorList>
    </citation>
    <scope>NUCLEOTIDE SEQUENCE</scope>
    <source>
        <strain evidence="3">DUCC20226</strain>
    </source>
</reference>
<evidence type="ECO:0000313" key="4">
    <source>
        <dbReference type="Proteomes" id="UP001265746"/>
    </source>
</evidence>
<evidence type="ECO:0000313" key="3">
    <source>
        <dbReference type="EMBL" id="KAK2609392.1"/>
    </source>
</evidence>
<proteinExistence type="predicted"/>
<dbReference type="Pfam" id="PF00651">
    <property type="entry name" value="BTB"/>
    <property type="match status" value="1"/>
</dbReference>
<dbReference type="PROSITE" id="PS50097">
    <property type="entry name" value="BTB"/>
    <property type="match status" value="1"/>
</dbReference>
<keyword evidence="4" id="KW-1185">Reference proteome</keyword>
<accession>A0AAD9SHS1</accession>
<dbReference type="InterPro" id="IPR011333">
    <property type="entry name" value="SKP1/BTB/POZ_sf"/>
</dbReference>
<evidence type="ECO:0000259" key="2">
    <source>
        <dbReference type="PROSITE" id="PS50097"/>
    </source>
</evidence>
<comment type="caution">
    <text evidence="3">The sequence shown here is derived from an EMBL/GenBank/DDBJ whole genome shotgun (WGS) entry which is preliminary data.</text>
</comment>
<organism evidence="3 4">
    <name type="scientific">Phomopsis amygdali</name>
    <name type="common">Fusicoccum amygdali</name>
    <dbReference type="NCBI Taxonomy" id="1214568"/>
    <lineage>
        <taxon>Eukaryota</taxon>
        <taxon>Fungi</taxon>
        <taxon>Dikarya</taxon>
        <taxon>Ascomycota</taxon>
        <taxon>Pezizomycotina</taxon>
        <taxon>Sordariomycetes</taxon>
        <taxon>Sordariomycetidae</taxon>
        <taxon>Diaporthales</taxon>
        <taxon>Diaporthaceae</taxon>
        <taxon>Diaporthe</taxon>
    </lineage>
</organism>